<gene>
    <name evidence="7" type="ORF">GTO89_04335</name>
</gene>
<evidence type="ECO:0000256" key="1">
    <source>
        <dbReference type="ARBA" id="ARBA00001968"/>
    </source>
</evidence>
<evidence type="ECO:0000256" key="2">
    <source>
        <dbReference type="ARBA" id="ARBA00004496"/>
    </source>
</evidence>
<dbReference type="Gene3D" id="3.90.950.10">
    <property type="match status" value="1"/>
</dbReference>
<dbReference type="PIRSF" id="PIRSF006305">
    <property type="entry name" value="Maf"/>
    <property type="match status" value="1"/>
</dbReference>
<protein>
    <recommendedName>
        <fullName evidence="6">dTTP/UTP pyrophosphatase</fullName>
        <shortName evidence="6">dTTPase/UTPase</shortName>
        <ecNumber evidence="6">3.6.1.9</ecNumber>
    </recommendedName>
    <alternativeName>
        <fullName evidence="6">Nucleoside triphosphate pyrophosphatase</fullName>
    </alternativeName>
    <alternativeName>
        <fullName evidence="6">Nucleotide pyrophosphatase</fullName>
        <shortName evidence="6">Nucleotide PPase</shortName>
    </alternativeName>
</protein>
<dbReference type="Pfam" id="PF02545">
    <property type="entry name" value="Maf"/>
    <property type="match status" value="1"/>
</dbReference>
<dbReference type="PANTHER" id="PTHR43213:SF5">
    <property type="entry name" value="BIFUNCTIONAL DTTP_UTP PYROPHOSPHATASE_METHYLTRANSFERASE PROTEIN-RELATED"/>
    <property type="match status" value="1"/>
</dbReference>
<name>A0A845L7R5_HELGE</name>
<keyword evidence="8" id="KW-1185">Reference proteome</keyword>
<comment type="similarity">
    <text evidence="6">Belongs to the Maf family. YhdE subfamily.</text>
</comment>
<comment type="catalytic activity">
    <reaction evidence="6">
        <text>dTTP + H2O = dTMP + diphosphate + H(+)</text>
        <dbReference type="Rhea" id="RHEA:28534"/>
        <dbReference type="ChEBI" id="CHEBI:15377"/>
        <dbReference type="ChEBI" id="CHEBI:15378"/>
        <dbReference type="ChEBI" id="CHEBI:33019"/>
        <dbReference type="ChEBI" id="CHEBI:37568"/>
        <dbReference type="ChEBI" id="CHEBI:63528"/>
        <dbReference type="EC" id="3.6.1.9"/>
    </reaction>
</comment>
<reference evidence="7 8" key="1">
    <citation type="submission" date="2020-01" db="EMBL/GenBank/DDBJ databases">
        <title>Whole genome sequence of Heliobacterium gestii DSM 11169.</title>
        <authorList>
            <person name="Kyndt J.A."/>
            <person name="Meyer T.E."/>
        </authorList>
    </citation>
    <scope>NUCLEOTIDE SEQUENCE [LARGE SCALE GENOMIC DNA]</scope>
    <source>
        <strain evidence="7 8">DSM 11169</strain>
    </source>
</reference>
<proteinExistence type="inferred from homology"/>
<comment type="subcellular location">
    <subcellularLocation>
        <location evidence="2 6">Cytoplasm</location>
    </subcellularLocation>
</comment>
<evidence type="ECO:0000256" key="5">
    <source>
        <dbReference type="ARBA" id="ARBA00023080"/>
    </source>
</evidence>
<dbReference type="EC" id="3.6.1.9" evidence="6"/>
<dbReference type="InterPro" id="IPR003697">
    <property type="entry name" value="Maf-like"/>
</dbReference>
<feature type="site" description="Important for substrate specificity" evidence="6">
    <location>
        <position position="11"/>
    </location>
</feature>
<comment type="catalytic activity">
    <reaction evidence="6">
        <text>UTP + H2O = UMP + diphosphate + H(+)</text>
        <dbReference type="Rhea" id="RHEA:29395"/>
        <dbReference type="ChEBI" id="CHEBI:15377"/>
        <dbReference type="ChEBI" id="CHEBI:15378"/>
        <dbReference type="ChEBI" id="CHEBI:33019"/>
        <dbReference type="ChEBI" id="CHEBI:46398"/>
        <dbReference type="ChEBI" id="CHEBI:57865"/>
        <dbReference type="EC" id="3.6.1.9"/>
    </reaction>
</comment>
<keyword evidence="4 6" id="KW-0378">Hydrolase</keyword>
<feature type="site" description="Important for substrate specificity" evidence="6">
    <location>
        <position position="156"/>
    </location>
</feature>
<comment type="cofactor">
    <cofactor evidence="1 6">
        <name>a divalent metal cation</name>
        <dbReference type="ChEBI" id="CHEBI:60240"/>
    </cofactor>
</comment>
<sequence>MNLVLASASPRRRQLLTDLGIPFTVIPSDFSEEGVDDLAPEAQAMTLARGKAQWVCHRVSDGIVLGADTIVVVDDDVLGKPKTPDHAREMLKGLAGRTHRVITGLALFHVNEGRIVKETSGYEETQVHFRALTEEDIDRYVATGDCLDKAGAYGIQGLAALLVEGLEGDYFNVVGLPLVRLDKLLRQWGISLMMLGTEGNKSATTPA</sequence>
<evidence type="ECO:0000256" key="4">
    <source>
        <dbReference type="ARBA" id="ARBA00022801"/>
    </source>
</evidence>
<dbReference type="SUPFAM" id="SSF52972">
    <property type="entry name" value="ITPase-like"/>
    <property type="match status" value="1"/>
</dbReference>
<dbReference type="OrthoDB" id="9807767at2"/>
<dbReference type="InterPro" id="IPR029001">
    <property type="entry name" value="ITPase-like_fam"/>
</dbReference>
<dbReference type="PANTHER" id="PTHR43213">
    <property type="entry name" value="BIFUNCTIONAL DTTP/UTP PYROPHOSPHATASE/METHYLTRANSFERASE PROTEIN-RELATED"/>
    <property type="match status" value="1"/>
</dbReference>
<dbReference type="Proteomes" id="UP000471031">
    <property type="component" value="Unassembled WGS sequence"/>
</dbReference>
<evidence type="ECO:0000256" key="3">
    <source>
        <dbReference type="ARBA" id="ARBA00022490"/>
    </source>
</evidence>
<evidence type="ECO:0000256" key="6">
    <source>
        <dbReference type="HAMAP-Rule" id="MF_00528"/>
    </source>
</evidence>
<dbReference type="CDD" id="cd00555">
    <property type="entry name" value="Maf"/>
    <property type="match status" value="1"/>
</dbReference>
<dbReference type="FunFam" id="3.90.950.10:FF:000005">
    <property type="entry name" value="7-methyl-GTP pyrophosphatase"/>
    <property type="match status" value="1"/>
</dbReference>
<keyword evidence="5 6" id="KW-0546">Nucleotide metabolism</keyword>
<dbReference type="AlphaFoldDB" id="A0A845L7R5"/>
<feature type="site" description="Important for substrate specificity" evidence="6">
    <location>
        <position position="69"/>
    </location>
</feature>
<keyword evidence="3 6" id="KW-0963">Cytoplasm</keyword>
<evidence type="ECO:0000313" key="7">
    <source>
        <dbReference type="EMBL" id="MZP42268.1"/>
    </source>
</evidence>
<accession>A0A845L7R5</accession>
<dbReference type="GO" id="GO:0047429">
    <property type="term" value="F:nucleoside triphosphate diphosphatase activity"/>
    <property type="evidence" value="ECO:0007669"/>
    <property type="project" value="UniProtKB-EC"/>
</dbReference>
<organism evidence="7 8">
    <name type="scientific">Heliomicrobium gestii</name>
    <name type="common">Heliobacterium gestii</name>
    <dbReference type="NCBI Taxonomy" id="2699"/>
    <lineage>
        <taxon>Bacteria</taxon>
        <taxon>Bacillati</taxon>
        <taxon>Bacillota</taxon>
        <taxon>Clostridia</taxon>
        <taxon>Eubacteriales</taxon>
        <taxon>Heliobacteriaceae</taxon>
        <taxon>Heliomicrobium</taxon>
    </lineage>
</organism>
<comment type="caution">
    <text evidence="7">The sequence shown here is derived from an EMBL/GenBank/DDBJ whole genome shotgun (WGS) entry which is preliminary data.</text>
</comment>
<dbReference type="GO" id="GO:0009117">
    <property type="term" value="P:nucleotide metabolic process"/>
    <property type="evidence" value="ECO:0007669"/>
    <property type="project" value="UniProtKB-KW"/>
</dbReference>
<dbReference type="NCBIfam" id="TIGR00172">
    <property type="entry name" value="maf"/>
    <property type="match status" value="1"/>
</dbReference>
<dbReference type="EMBL" id="WXEX01000003">
    <property type="protein sequence ID" value="MZP42268.1"/>
    <property type="molecule type" value="Genomic_DNA"/>
</dbReference>
<feature type="active site" description="Proton acceptor" evidence="6">
    <location>
        <position position="68"/>
    </location>
</feature>
<comment type="caution">
    <text evidence="6">Lacks conserved residue(s) required for the propagation of feature annotation.</text>
</comment>
<comment type="function">
    <text evidence="6">Nucleoside triphosphate pyrophosphatase that hydrolyzes dTTP and UTP. May have a dual role in cell division arrest and in preventing the incorporation of modified nucleotides into cellular nucleic acids.</text>
</comment>
<evidence type="ECO:0000313" key="8">
    <source>
        <dbReference type="Proteomes" id="UP000471031"/>
    </source>
</evidence>
<dbReference type="GO" id="GO:0005737">
    <property type="term" value="C:cytoplasm"/>
    <property type="evidence" value="ECO:0007669"/>
    <property type="project" value="UniProtKB-SubCell"/>
</dbReference>
<dbReference type="HAMAP" id="MF_00528">
    <property type="entry name" value="Maf"/>
    <property type="match status" value="1"/>
</dbReference>